<dbReference type="Pfam" id="PF06386">
    <property type="entry name" value="GvpL_GvpF"/>
    <property type="match status" value="1"/>
</dbReference>
<dbReference type="GO" id="GO:0031411">
    <property type="term" value="C:gas vesicle"/>
    <property type="evidence" value="ECO:0007669"/>
    <property type="project" value="UniProtKB-SubCell"/>
</dbReference>
<reference evidence="4 5" key="1">
    <citation type="submission" date="2019-12" db="EMBL/GenBank/DDBJ databases">
        <title>Halocatena pleomorpha gen. nov. sp. nov., an extremely halophilic archaeon of family Halobacteriaceae isolated from saltpan soil.</title>
        <authorList>
            <person name="Pal Y."/>
            <person name="Verma A."/>
            <person name="Krishnamurthi S."/>
            <person name="Kumar P."/>
        </authorList>
    </citation>
    <scope>NUCLEOTIDE SEQUENCE [LARGE SCALE GENOMIC DNA]</scope>
    <source>
        <strain evidence="4 5">JCM 16495</strain>
    </source>
</reference>
<dbReference type="AlphaFoldDB" id="A0A6B0GMD8"/>
<organism evidence="4 5">
    <name type="scientific">Halomarina oriensis</name>
    <dbReference type="NCBI Taxonomy" id="671145"/>
    <lineage>
        <taxon>Archaea</taxon>
        <taxon>Methanobacteriati</taxon>
        <taxon>Methanobacteriota</taxon>
        <taxon>Stenosarchaea group</taxon>
        <taxon>Halobacteria</taxon>
        <taxon>Halobacteriales</taxon>
        <taxon>Natronomonadaceae</taxon>
        <taxon>Halomarina</taxon>
    </lineage>
</organism>
<dbReference type="EMBL" id="WSZK01000030">
    <property type="protein sequence ID" value="MWG36022.1"/>
    <property type="molecule type" value="Genomic_DNA"/>
</dbReference>
<sequence>MTDRTATVGDAPDDSGEARYCYCAVSLHEGVEPGPLGLAGVEDEPVRLLAEGDVGLFVHDCAGLYDSADPTEVQGWLLSHQAVVDAATERFGTPVPFRFDTVVQGDDDTVRSWLTEHRERFADVLTDLAGCSEYRIEVLVDEETLDAAIVESDERLRELAAQRDESTEGTAFLVDKQYDKRLNELRRERRAARTETLGTRVAEHAREVQEPDDPTTTLGDTPEKEGAVQARLTALADEEGVDAIGSVLDDVADEAGVRVRFTGPWPPYSFVPEVDDGTA</sequence>
<name>A0A6B0GMD8_9EURY</name>
<evidence type="ECO:0000313" key="4">
    <source>
        <dbReference type="EMBL" id="MWG36022.1"/>
    </source>
</evidence>
<keyword evidence="5" id="KW-1185">Reference proteome</keyword>
<proteinExistence type="inferred from homology"/>
<dbReference type="PANTHER" id="PTHR36852:SF1">
    <property type="entry name" value="PROTEIN GVPL 2"/>
    <property type="match status" value="1"/>
</dbReference>
<evidence type="ECO:0000313" key="5">
    <source>
        <dbReference type="Proteomes" id="UP000451471"/>
    </source>
</evidence>
<accession>A0A6B0GMD8</accession>
<comment type="similarity">
    <text evidence="3">Belongs to the gas vesicle GvpF/GvpL family.</text>
</comment>
<protein>
    <submittedName>
        <fullName evidence="4">Gas vesicle protein GvpFL</fullName>
    </submittedName>
</protein>
<evidence type="ECO:0000256" key="3">
    <source>
        <dbReference type="ARBA" id="ARBA00035643"/>
    </source>
</evidence>
<gene>
    <name evidence="4" type="ORF">GQS65_16260</name>
</gene>
<evidence type="ECO:0000256" key="1">
    <source>
        <dbReference type="ARBA" id="ARBA00022987"/>
    </source>
</evidence>
<dbReference type="NCBIfam" id="NF045778">
    <property type="entry name" value="gas_vesic_GvpL"/>
    <property type="match status" value="1"/>
</dbReference>
<dbReference type="PANTHER" id="PTHR36852">
    <property type="entry name" value="PROTEIN GVPL 2"/>
    <property type="match status" value="1"/>
</dbReference>
<evidence type="ECO:0000256" key="2">
    <source>
        <dbReference type="ARBA" id="ARBA00035108"/>
    </source>
</evidence>
<dbReference type="RefSeq" id="WP_368280285.1">
    <property type="nucleotide sequence ID" value="NZ_WSZK01000030.1"/>
</dbReference>
<dbReference type="Proteomes" id="UP000451471">
    <property type="component" value="Unassembled WGS sequence"/>
</dbReference>
<comment type="caution">
    <text evidence="4">The sequence shown here is derived from an EMBL/GenBank/DDBJ whole genome shotgun (WGS) entry which is preliminary data.</text>
</comment>
<dbReference type="InterPro" id="IPR009430">
    <property type="entry name" value="GvpL/GvpF"/>
</dbReference>
<dbReference type="GO" id="GO:0031412">
    <property type="term" value="P:gas vesicle organization"/>
    <property type="evidence" value="ECO:0007669"/>
    <property type="project" value="InterPro"/>
</dbReference>
<dbReference type="InterPro" id="IPR054796">
    <property type="entry name" value="Gas_vesic_GvpL"/>
</dbReference>
<comment type="subcellular location">
    <subcellularLocation>
        <location evidence="2">Gas vesicle</location>
    </subcellularLocation>
</comment>
<keyword evidence="1" id="KW-0304">Gas vesicle</keyword>